<dbReference type="OrthoDB" id="3972942at2759"/>
<evidence type="ECO:0000313" key="2">
    <source>
        <dbReference type="Proteomes" id="UP000031516"/>
    </source>
</evidence>
<dbReference type="Proteomes" id="UP000031516">
    <property type="component" value="Unassembled WGS sequence"/>
</dbReference>
<sequence>MSGPINSTADESNPFWRRWIAGTTTADEESTHNSNDLASEHQDNGWLSRYTPSWFFTNESLEINESTSYHQLTKKQIKILENESEQSILKGHDTWCWFSETLNHKELGSSGVLSVYNTGSGSCPLLLSKFPLLPPHKSVKINVKNSLLIPDVSPVAYMHELPLKTKLAHAIKNHYNYPGEKHLYLKEHPNQSFEEDVIIVISLHGSLPDKYERRSTGKLPTALELNETMLKTLQNFEPQKVFTFSIECPLDVKPTSKSLEESVSLLKNWLHLFQDATRIFVIGTYHTVPLAVLLTDVILSEFKVTQLKSIGILGIESCIQGYQFWNHSAETTPQTMENPTFQLNKEKALFEGSSKLQQEVLTAFRNYRFADGPERKQFVRVLDKLLFLYPNLRLSLVGKLYDNFLTVSQKLALDYYHPSIQRRIWCDGNHMNLDYINLAKTIPKETVDNIGRIFSVCVPTERAFEIEIMNDILLAINLGHKQFVPFLNEMSPFFISRSFNSSTCPALLKKQIQAELKTWLQEKDTQWKELDSNNEKFLPKEIATYFDAYEYLNYKSHKSPDEIELSTSIFSDTSVFEGFIYDNTLAANLQAAAHLMTSNCGDDKVLNSVNEYNLVWKFHEAMGSFLKVTNLPTLPKNLAITTHIEIADSQSRLTPSPKAYFSKTNRESAERIDLLWKTYQTWDPSTTGLRKLHEIFSVLRLYDSGKQLQHDVSIG</sequence>
<comment type="caution">
    <text evidence="1">The sequence shown here is derived from an EMBL/GenBank/DDBJ whole genome shotgun (WGS) entry which is preliminary data.</text>
</comment>
<organism evidence="1 2">
    <name type="scientific">Kluyveromyces dobzhanskii CBS 2104</name>
    <dbReference type="NCBI Taxonomy" id="1427455"/>
    <lineage>
        <taxon>Eukaryota</taxon>
        <taxon>Fungi</taxon>
        <taxon>Dikarya</taxon>
        <taxon>Ascomycota</taxon>
        <taxon>Saccharomycotina</taxon>
        <taxon>Saccharomycetes</taxon>
        <taxon>Saccharomycetales</taxon>
        <taxon>Saccharomycetaceae</taxon>
        <taxon>Kluyveromyces</taxon>
    </lineage>
</organism>
<reference evidence="1 2" key="1">
    <citation type="submission" date="2014-03" db="EMBL/GenBank/DDBJ databases">
        <title>The genome of Kluyveromyces dobzhanskii.</title>
        <authorList>
            <person name="Nystedt B."/>
            <person name="Astrom S."/>
        </authorList>
    </citation>
    <scope>NUCLEOTIDE SEQUENCE [LARGE SCALE GENOMIC DNA]</scope>
    <source>
        <strain evidence="1 2">CBS 2104</strain>
    </source>
</reference>
<name>A0A0A8L531_9SACH</name>
<dbReference type="EMBL" id="CCBQ010000037">
    <property type="protein sequence ID" value="CDO94165.1"/>
    <property type="molecule type" value="Genomic_DNA"/>
</dbReference>
<evidence type="ECO:0000313" key="1">
    <source>
        <dbReference type="EMBL" id="CDO94165.1"/>
    </source>
</evidence>
<dbReference type="AlphaFoldDB" id="A0A0A8L531"/>
<gene>
    <name evidence="1" type="ORF">KLDO_g2444</name>
</gene>
<protein>
    <submittedName>
        <fullName evidence="1">WGS project CCBQ000000000 data, contig 00106</fullName>
    </submittedName>
</protein>
<proteinExistence type="predicted"/>
<keyword evidence="2" id="KW-1185">Reference proteome</keyword>
<accession>A0A0A8L531</accession>